<name>A0A915ARL2_PARUN</name>
<keyword evidence="1" id="KW-0732">Signal</keyword>
<sequence>PQVLCALFLLQTARGQPAESTAREQLRQWLMANSNSIPQGAKEAISMAAASEGNDLASAILKIFGFGSEKQFKPIEATLQPLTTSMTPRNGAKISERDGSFQFLSSQLNV</sequence>
<feature type="signal peptide" evidence="1">
    <location>
        <begin position="1"/>
        <end position="15"/>
    </location>
</feature>
<protein>
    <submittedName>
        <fullName evidence="3">Uncharacterized protein</fullName>
    </submittedName>
</protein>
<keyword evidence="2" id="KW-1185">Reference proteome</keyword>
<evidence type="ECO:0000313" key="3">
    <source>
        <dbReference type="WBParaSite" id="PgR014X_g110_t01"/>
    </source>
</evidence>
<proteinExistence type="predicted"/>
<evidence type="ECO:0000313" key="2">
    <source>
        <dbReference type="Proteomes" id="UP000887569"/>
    </source>
</evidence>
<reference evidence="3" key="1">
    <citation type="submission" date="2022-11" db="UniProtKB">
        <authorList>
            <consortium name="WormBaseParasite"/>
        </authorList>
    </citation>
    <scope>IDENTIFICATION</scope>
</reference>
<dbReference type="WBParaSite" id="PgR014X_g110_t01">
    <property type="protein sequence ID" value="PgR014X_g110_t01"/>
    <property type="gene ID" value="PgR014X_g110"/>
</dbReference>
<dbReference type="AlphaFoldDB" id="A0A915ARL2"/>
<accession>A0A915ARL2</accession>
<organism evidence="2 3">
    <name type="scientific">Parascaris univalens</name>
    <name type="common">Nematode worm</name>
    <dbReference type="NCBI Taxonomy" id="6257"/>
    <lineage>
        <taxon>Eukaryota</taxon>
        <taxon>Metazoa</taxon>
        <taxon>Ecdysozoa</taxon>
        <taxon>Nematoda</taxon>
        <taxon>Chromadorea</taxon>
        <taxon>Rhabditida</taxon>
        <taxon>Spirurina</taxon>
        <taxon>Ascaridomorpha</taxon>
        <taxon>Ascaridoidea</taxon>
        <taxon>Ascarididae</taxon>
        <taxon>Parascaris</taxon>
    </lineage>
</organism>
<feature type="chain" id="PRO_5036884915" evidence="1">
    <location>
        <begin position="16"/>
        <end position="110"/>
    </location>
</feature>
<dbReference type="Proteomes" id="UP000887569">
    <property type="component" value="Unplaced"/>
</dbReference>
<evidence type="ECO:0000256" key="1">
    <source>
        <dbReference type="SAM" id="SignalP"/>
    </source>
</evidence>